<feature type="domain" description="Protein kinase" evidence="2">
    <location>
        <begin position="1"/>
        <end position="215"/>
    </location>
</feature>
<dbReference type="PANTHER" id="PTHR44329">
    <property type="entry name" value="SERINE/THREONINE-PROTEIN KINASE TNNI3K-RELATED"/>
    <property type="match status" value="1"/>
</dbReference>
<dbReference type="Pfam" id="PF00069">
    <property type="entry name" value="Pkinase"/>
    <property type="match status" value="1"/>
</dbReference>
<evidence type="ECO:0000259" key="2">
    <source>
        <dbReference type="PROSITE" id="PS50011"/>
    </source>
</evidence>
<keyword evidence="3" id="KW-0418">Kinase</keyword>
<keyword evidence="4" id="KW-1185">Reference proteome</keyword>
<dbReference type="GO" id="GO:0005524">
    <property type="term" value="F:ATP binding"/>
    <property type="evidence" value="ECO:0007669"/>
    <property type="project" value="InterPro"/>
</dbReference>
<proteinExistence type="predicted"/>
<evidence type="ECO:0000256" key="1">
    <source>
        <dbReference type="SAM" id="MobiDB-lite"/>
    </source>
</evidence>
<dbReference type="PROSITE" id="PS50011">
    <property type="entry name" value="PROTEIN_KINASE_DOM"/>
    <property type="match status" value="1"/>
</dbReference>
<dbReference type="GO" id="GO:0004674">
    <property type="term" value="F:protein serine/threonine kinase activity"/>
    <property type="evidence" value="ECO:0007669"/>
    <property type="project" value="TreeGrafter"/>
</dbReference>
<protein>
    <submittedName>
        <fullName evidence="3">Kinase-like domain-containing protein</fullName>
    </submittedName>
</protein>
<evidence type="ECO:0000313" key="4">
    <source>
        <dbReference type="Proteomes" id="UP001221142"/>
    </source>
</evidence>
<organism evidence="3 4">
    <name type="scientific">Roridomyces roridus</name>
    <dbReference type="NCBI Taxonomy" id="1738132"/>
    <lineage>
        <taxon>Eukaryota</taxon>
        <taxon>Fungi</taxon>
        <taxon>Dikarya</taxon>
        <taxon>Basidiomycota</taxon>
        <taxon>Agaricomycotina</taxon>
        <taxon>Agaricomycetes</taxon>
        <taxon>Agaricomycetidae</taxon>
        <taxon>Agaricales</taxon>
        <taxon>Marasmiineae</taxon>
        <taxon>Mycenaceae</taxon>
        <taxon>Roridomyces</taxon>
    </lineage>
</organism>
<dbReference type="Proteomes" id="UP001221142">
    <property type="component" value="Unassembled WGS sequence"/>
</dbReference>
<name>A0AAD7BBV6_9AGAR</name>
<dbReference type="InterPro" id="IPR000719">
    <property type="entry name" value="Prot_kinase_dom"/>
</dbReference>
<dbReference type="AlphaFoldDB" id="A0AAD7BBV6"/>
<accession>A0AAD7BBV6</accession>
<gene>
    <name evidence="3" type="ORF">FB45DRAFT_236147</name>
</gene>
<dbReference type="EMBL" id="JARKIF010000023">
    <property type="protein sequence ID" value="KAJ7616011.1"/>
    <property type="molecule type" value="Genomic_DNA"/>
</dbReference>
<dbReference type="InterPro" id="IPR051681">
    <property type="entry name" value="Ser/Thr_Kinases-Pseudokinases"/>
</dbReference>
<comment type="caution">
    <text evidence="3">The sequence shown here is derived from an EMBL/GenBank/DDBJ whole genome shotgun (WGS) entry which is preliminary data.</text>
</comment>
<dbReference type="Gene3D" id="1.10.510.10">
    <property type="entry name" value="Transferase(Phosphotransferase) domain 1"/>
    <property type="match status" value="1"/>
</dbReference>
<reference evidence="3" key="1">
    <citation type="submission" date="2023-03" db="EMBL/GenBank/DDBJ databases">
        <title>Massive genome expansion in bonnet fungi (Mycena s.s.) driven by repeated elements and novel gene families across ecological guilds.</title>
        <authorList>
            <consortium name="Lawrence Berkeley National Laboratory"/>
            <person name="Harder C.B."/>
            <person name="Miyauchi S."/>
            <person name="Viragh M."/>
            <person name="Kuo A."/>
            <person name="Thoen E."/>
            <person name="Andreopoulos B."/>
            <person name="Lu D."/>
            <person name="Skrede I."/>
            <person name="Drula E."/>
            <person name="Henrissat B."/>
            <person name="Morin E."/>
            <person name="Kohler A."/>
            <person name="Barry K."/>
            <person name="LaButti K."/>
            <person name="Morin E."/>
            <person name="Salamov A."/>
            <person name="Lipzen A."/>
            <person name="Mereny Z."/>
            <person name="Hegedus B."/>
            <person name="Baldrian P."/>
            <person name="Stursova M."/>
            <person name="Weitz H."/>
            <person name="Taylor A."/>
            <person name="Grigoriev I.V."/>
            <person name="Nagy L.G."/>
            <person name="Martin F."/>
            <person name="Kauserud H."/>
        </authorList>
    </citation>
    <scope>NUCLEOTIDE SEQUENCE</scope>
    <source>
        <strain evidence="3">9284</strain>
    </source>
</reference>
<sequence length="391" mass="43534">MLRQEIDIWMTLRHPNILQFLGANTMDDKPFVVMPLLPHNAREYLRGRPDRDPLLILRDITLGLEYLHGRKICHGDLKGIDVLVEDSGRGLLCDFGLTRIKADINSRTRSTESPTVSGSRNWMAPELLKGSLPKPPTDIYAFGMTIYELYTDQIPLYSVAYGDFFELVYKLDVRPEQPEEDEFPRFTSSLWELAERCWHKDPRTRPTAQQIHDIIKVLLMSQSRVSMVEKPLNLGTPPLAYVMRSPTSLPTAQDQDTVPDLESPLPNLGPEQANSETAAPPSVKIEHVQETPSMTLDMAETAKTSAIDDEINLLCESFPTPLVDLSEVVWQPGHPAEVAKYSPASLTVNPLSPPRPEMSAAPVTLGGTCLLCSFLPFCSETVNFPGGSGRA</sequence>
<dbReference type="SUPFAM" id="SSF56112">
    <property type="entry name" value="Protein kinase-like (PK-like)"/>
    <property type="match status" value="1"/>
</dbReference>
<dbReference type="InterPro" id="IPR011009">
    <property type="entry name" value="Kinase-like_dom_sf"/>
</dbReference>
<feature type="region of interest" description="Disordered" evidence="1">
    <location>
        <begin position="249"/>
        <end position="283"/>
    </location>
</feature>
<evidence type="ECO:0000313" key="3">
    <source>
        <dbReference type="EMBL" id="KAJ7616011.1"/>
    </source>
</evidence>
<keyword evidence="3" id="KW-0808">Transferase</keyword>